<name>A0A2M7SAX5_9BACT</name>
<feature type="binding site" evidence="9">
    <location>
        <begin position="130"/>
        <end position="132"/>
    </location>
    <ligand>
        <name>ATP</name>
        <dbReference type="ChEBI" id="CHEBI:30616"/>
    </ligand>
</feature>
<comment type="domain">
    <text evidence="9">Has 3 domains, the large (RuvB-L) and small ATPase (RuvB-S) domains and the C-terminal head (RuvB-H) domain. The head domain binds DNA, while the ATPase domains jointly bind ATP, ADP or are empty depending on the state of the subunit in the translocation cycle. During a single DNA translocation step the structure of each domain remains the same, but their relative positions change.</text>
</comment>
<keyword evidence="5 9" id="KW-0067">ATP-binding</keyword>
<proteinExistence type="inferred from homology"/>
<dbReference type="GO" id="GO:0005524">
    <property type="term" value="F:ATP binding"/>
    <property type="evidence" value="ECO:0007669"/>
    <property type="project" value="UniProtKB-UniRule"/>
</dbReference>
<dbReference type="EC" id="3.6.4.-" evidence="9"/>
<dbReference type="Pfam" id="PF05496">
    <property type="entry name" value="RuvB_N"/>
    <property type="match status" value="1"/>
</dbReference>
<keyword evidence="3 9" id="KW-0227">DNA damage</keyword>
<comment type="caution">
    <text evidence="12">The sequence shown here is derived from an EMBL/GenBank/DDBJ whole genome shotgun (WGS) entry which is preliminary data.</text>
</comment>
<feature type="region of interest" description="Large ATPase domain (RuvB-L)" evidence="9">
    <location>
        <begin position="3"/>
        <end position="183"/>
    </location>
</feature>
<dbReference type="PANTHER" id="PTHR42848">
    <property type="match status" value="1"/>
</dbReference>
<comment type="function">
    <text evidence="9">The RuvA-RuvB-RuvC complex processes Holliday junction (HJ) DNA during genetic recombination and DNA repair, while the RuvA-RuvB complex plays an important role in the rescue of blocked DNA replication forks via replication fork reversal (RFR). RuvA specifically binds to HJ cruciform DNA, conferring on it an open structure. The RuvB hexamer acts as an ATP-dependent pump, pulling dsDNA into and through the RuvAB complex. RuvB forms 2 homohexamers on either side of HJ DNA bound by 1 or 2 RuvA tetramers; 4 subunits per hexamer contact DNA at a time. Coordinated motions by a converter formed by DNA-disengaged RuvB subunits stimulates ATP hydrolysis and nucleotide exchange. Immobilization of the converter enables RuvB to convert the ATP-contained energy into a lever motion, pulling 2 nucleotides of DNA out of the RuvA tetramer per ATP hydrolyzed, thus driving DNA branch migration. The RuvB motors rotate together with the DNA substrate, which together with the progressing nucleotide cycle form the mechanistic basis for DNA recombination by continuous HJ branch migration. Branch migration allows RuvC to scan DNA until it finds its consensus sequence, where it cleaves and resolves cruciform DNA.</text>
</comment>
<evidence type="ECO:0000313" key="13">
    <source>
        <dbReference type="Proteomes" id="UP000229307"/>
    </source>
</evidence>
<comment type="catalytic activity">
    <reaction evidence="9">
        <text>ATP + H2O = ADP + phosphate + H(+)</text>
        <dbReference type="Rhea" id="RHEA:13065"/>
        <dbReference type="ChEBI" id="CHEBI:15377"/>
        <dbReference type="ChEBI" id="CHEBI:15378"/>
        <dbReference type="ChEBI" id="CHEBI:30616"/>
        <dbReference type="ChEBI" id="CHEBI:43474"/>
        <dbReference type="ChEBI" id="CHEBI:456216"/>
    </reaction>
</comment>
<dbReference type="PANTHER" id="PTHR42848:SF1">
    <property type="entry name" value="HOLLIDAY JUNCTION BRANCH MIGRATION COMPLEX SUBUNIT RUVB"/>
    <property type="match status" value="1"/>
</dbReference>
<dbReference type="InterPro" id="IPR036390">
    <property type="entry name" value="WH_DNA-bd_sf"/>
</dbReference>
<comment type="subcellular location">
    <subcellularLocation>
        <location evidence="9">Cytoplasm</location>
    </subcellularLocation>
</comment>
<evidence type="ECO:0000256" key="4">
    <source>
        <dbReference type="ARBA" id="ARBA00022801"/>
    </source>
</evidence>
<dbReference type="Gene3D" id="3.40.50.300">
    <property type="entry name" value="P-loop containing nucleotide triphosphate hydrolases"/>
    <property type="match status" value="1"/>
</dbReference>
<dbReference type="InterPro" id="IPR027417">
    <property type="entry name" value="P-loop_NTPase"/>
</dbReference>
<keyword evidence="1 9" id="KW-0963">Cytoplasm</keyword>
<sequence>MKEKNITSPRAKKEEAEIENKLRPSTFGEFTGQEKIKNSLSIFIEAAKNRNEPVDHILLSGPPGLGKTTLAHIIANTVGRPIRSTTGPAIEKTGDLAAILTGLGKGDILFIDEIHRLPVAVEEMLYPAMEDYSLDIIIGKGPGARSVKLNLPRFTLIGATTRSGLLTSPLRERFGIVNRLGFYPESDLLKITIRSAAILNIEIEESAAKEIAGRSRGTPRIANRLLRRIRDYAQVKSAGRISSEVCLEALDMLDVDKLGLDEMDRSIMLTILEKFSGGPVGLESLAVAVNEESDTIADVYEPFLIQIGFINRTPRGREATRTAFDYFRGRGSLPANCEKG</sequence>
<comment type="caution">
    <text evidence="9">Lacks conserved residue(s) required for the propagation of feature annotation.</text>
</comment>
<feature type="binding site" evidence="9">
    <location>
        <position position="69"/>
    </location>
    <ligand>
        <name>ATP</name>
        <dbReference type="ChEBI" id="CHEBI:30616"/>
    </ligand>
</feature>
<reference evidence="13" key="1">
    <citation type="submission" date="2017-09" db="EMBL/GenBank/DDBJ databases">
        <title>Depth-based differentiation of microbial function through sediment-hosted aquifers and enrichment of novel symbionts in the deep terrestrial subsurface.</title>
        <authorList>
            <person name="Probst A.J."/>
            <person name="Ladd B."/>
            <person name="Jarett J.K."/>
            <person name="Geller-Mcgrath D.E."/>
            <person name="Sieber C.M.K."/>
            <person name="Emerson J.B."/>
            <person name="Anantharaman K."/>
            <person name="Thomas B.C."/>
            <person name="Malmstrom R."/>
            <person name="Stieglmeier M."/>
            <person name="Klingl A."/>
            <person name="Woyke T."/>
            <person name="Ryan C.M."/>
            <person name="Banfield J.F."/>
        </authorList>
    </citation>
    <scope>NUCLEOTIDE SEQUENCE [LARGE SCALE GENOMIC DNA]</scope>
</reference>
<feature type="binding site" evidence="9">
    <location>
        <position position="22"/>
    </location>
    <ligand>
        <name>ATP</name>
        <dbReference type="ChEBI" id="CHEBI:30616"/>
    </ligand>
</feature>
<dbReference type="InterPro" id="IPR041445">
    <property type="entry name" value="AAA_lid_4"/>
</dbReference>
<feature type="binding site" evidence="9">
    <location>
        <position position="173"/>
    </location>
    <ligand>
        <name>ATP</name>
        <dbReference type="ChEBI" id="CHEBI:30616"/>
    </ligand>
</feature>
<feature type="binding site" evidence="9">
    <location>
        <position position="67"/>
    </location>
    <ligand>
        <name>ATP</name>
        <dbReference type="ChEBI" id="CHEBI:30616"/>
    </ligand>
</feature>
<evidence type="ECO:0000256" key="3">
    <source>
        <dbReference type="ARBA" id="ARBA00022763"/>
    </source>
</evidence>
<feature type="binding site" evidence="9">
    <location>
        <position position="317"/>
    </location>
    <ligand>
        <name>DNA</name>
        <dbReference type="ChEBI" id="CHEBI:16991"/>
    </ligand>
</feature>
<dbReference type="InterPro" id="IPR004605">
    <property type="entry name" value="DNA_helicase_Holl-junc_RuvB"/>
</dbReference>
<keyword evidence="2 9" id="KW-0547">Nucleotide-binding</keyword>
<gene>
    <name evidence="9" type="primary">ruvB</name>
    <name evidence="12" type="ORF">COY52_06525</name>
</gene>
<evidence type="ECO:0000313" key="12">
    <source>
        <dbReference type="EMBL" id="PIZ16697.1"/>
    </source>
</evidence>
<dbReference type="NCBIfam" id="NF000868">
    <property type="entry name" value="PRK00080.1"/>
    <property type="match status" value="1"/>
</dbReference>
<feature type="binding site" evidence="9">
    <location>
        <position position="68"/>
    </location>
    <ligand>
        <name>ATP</name>
        <dbReference type="ChEBI" id="CHEBI:30616"/>
    </ligand>
</feature>
<keyword evidence="7 9" id="KW-0233">DNA recombination</keyword>
<keyword evidence="4 9" id="KW-0378">Hydrolase</keyword>
<dbReference type="GO" id="GO:0016887">
    <property type="term" value="F:ATP hydrolysis activity"/>
    <property type="evidence" value="ECO:0007669"/>
    <property type="project" value="RHEA"/>
</dbReference>
<keyword evidence="12" id="KW-0347">Helicase</keyword>
<keyword evidence="8 9" id="KW-0234">DNA repair</keyword>
<dbReference type="AlphaFoldDB" id="A0A2M7SAX5"/>
<dbReference type="SUPFAM" id="SSF52540">
    <property type="entry name" value="P-loop containing nucleoside triphosphate hydrolases"/>
    <property type="match status" value="1"/>
</dbReference>
<feature type="binding site" evidence="9">
    <location>
        <position position="68"/>
    </location>
    <ligand>
        <name>Mg(2+)</name>
        <dbReference type="ChEBI" id="CHEBI:18420"/>
    </ligand>
</feature>
<dbReference type="Pfam" id="PF05491">
    <property type="entry name" value="WHD_RuvB"/>
    <property type="match status" value="1"/>
</dbReference>
<evidence type="ECO:0000256" key="6">
    <source>
        <dbReference type="ARBA" id="ARBA00023125"/>
    </source>
</evidence>
<organism evidence="12 13">
    <name type="scientific">Candidatus Desantisbacteria bacterium CG_4_10_14_0_8_um_filter_48_22</name>
    <dbReference type="NCBI Taxonomy" id="1974543"/>
    <lineage>
        <taxon>Bacteria</taxon>
        <taxon>Candidatus Desantisiibacteriota</taxon>
    </lineage>
</organism>
<dbReference type="CDD" id="cd00009">
    <property type="entry name" value="AAA"/>
    <property type="match status" value="1"/>
</dbReference>
<dbReference type="GO" id="GO:0009378">
    <property type="term" value="F:four-way junction helicase activity"/>
    <property type="evidence" value="ECO:0007669"/>
    <property type="project" value="InterPro"/>
</dbReference>
<dbReference type="InterPro" id="IPR003593">
    <property type="entry name" value="AAA+_ATPase"/>
</dbReference>
<dbReference type="SMART" id="SM00382">
    <property type="entry name" value="AAA"/>
    <property type="match status" value="1"/>
</dbReference>
<evidence type="ECO:0000256" key="2">
    <source>
        <dbReference type="ARBA" id="ARBA00022741"/>
    </source>
</evidence>
<feature type="region of interest" description="Head domain (RuvB-H)" evidence="9">
    <location>
        <begin position="257"/>
        <end position="340"/>
    </location>
</feature>
<dbReference type="GO" id="GO:0048476">
    <property type="term" value="C:Holliday junction resolvase complex"/>
    <property type="evidence" value="ECO:0007669"/>
    <property type="project" value="UniProtKB-UniRule"/>
</dbReference>
<feature type="region of interest" description="Disordered" evidence="10">
    <location>
        <begin position="1"/>
        <end position="20"/>
    </location>
</feature>
<dbReference type="Proteomes" id="UP000229307">
    <property type="component" value="Unassembled WGS sequence"/>
</dbReference>
<dbReference type="GO" id="GO:0005737">
    <property type="term" value="C:cytoplasm"/>
    <property type="evidence" value="ECO:0007669"/>
    <property type="project" value="UniProtKB-SubCell"/>
</dbReference>
<evidence type="ECO:0000259" key="11">
    <source>
        <dbReference type="SMART" id="SM00382"/>
    </source>
</evidence>
<evidence type="ECO:0000256" key="10">
    <source>
        <dbReference type="SAM" id="MobiDB-lite"/>
    </source>
</evidence>
<feature type="binding site" evidence="9">
    <location>
        <position position="220"/>
    </location>
    <ligand>
        <name>ATP</name>
        <dbReference type="ChEBI" id="CHEBI:30616"/>
    </ligand>
</feature>
<feature type="binding site" evidence="9">
    <location>
        <position position="312"/>
    </location>
    <ligand>
        <name>DNA</name>
        <dbReference type="ChEBI" id="CHEBI:16991"/>
    </ligand>
</feature>
<evidence type="ECO:0000256" key="8">
    <source>
        <dbReference type="ARBA" id="ARBA00023204"/>
    </source>
</evidence>
<evidence type="ECO:0000256" key="5">
    <source>
        <dbReference type="ARBA" id="ARBA00022840"/>
    </source>
</evidence>
<feature type="binding site" evidence="9">
    <location>
        <position position="183"/>
    </location>
    <ligand>
        <name>ATP</name>
        <dbReference type="ChEBI" id="CHEBI:30616"/>
    </ligand>
</feature>
<comment type="similarity">
    <text evidence="9">Belongs to the RuvB family.</text>
</comment>
<evidence type="ECO:0000256" key="9">
    <source>
        <dbReference type="HAMAP-Rule" id="MF_00016"/>
    </source>
</evidence>
<keyword evidence="6 9" id="KW-0238">DNA-binding</keyword>
<dbReference type="Gene3D" id="1.10.10.10">
    <property type="entry name" value="Winged helix-like DNA-binding domain superfamily/Winged helix DNA-binding domain"/>
    <property type="match status" value="1"/>
</dbReference>
<dbReference type="SUPFAM" id="SSF46785">
    <property type="entry name" value="Winged helix' DNA-binding domain"/>
    <property type="match status" value="1"/>
</dbReference>
<feature type="domain" description="AAA+ ATPase" evidence="11">
    <location>
        <begin position="53"/>
        <end position="180"/>
    </location>
</feature>
<comment type="subunit">
    <text evidence="9">Homohexamer. Forms an RuvA(8)-RuvB(12)-Holliday junction (HJ) complex. HJ DNA is sandwiched between 2 RuvA tetramers; dsDNA enters through RuvA and exits via RuvB. An RuvB hexamer assembles on each DNA strand where it exits the tetramer. Each RuvB hexamer is contacted by two RuvA subunits (via domain III) on 2 adjacent RuvB subunits; this complex drives branch migration. In the full resolvosome a probable DNA-RuvA(4)-RuvB(12)-RuvC(2) complex forms which resolves the HJ.</text>
</comment>
<accession>A0A2M7SAX5</accession>
<dbReference type="EMBL" id="PFMR01000171">
    <property type="protein sequence ID" value="PIZ16697.1"/>
    <property type="molecule type" value="Genomic_DNA"/>
</dbReference>
<dbReference type="InterPro" id="IPR008824">
    <property type="entry name" value="RuvB-like_N"/>
</dbReference>
<dbReference type="GO" id="GO:0000400">
    <property type="term" value="F:four-way junction DNA binding"/>
    <property type="evidence" value="ECO:0007669"/>
    <property type="project" value="UniProtKB-UniRule"/>
</dbReference>
<dbReference type="Pfam" id="PF17864">
    <property type="entry name" value="AAA_lid_4"/>
    <property type="match status" value="1"/>
</dbReference>
<dbReference type="InterPro" id="IPR008823">
    <property type="entry name" value="RuvB_wg_C"/>
</dbReference>
<feature type="binding site" evidence="9">
    <location>
        <position position="64"/>
    </location>
    <ligand>
        <name>ATP</name>
        <dbReference type="ChEBI" id="CHEBI:30616"/>
    </ligand>
</feature>
<evidence type="ECO:0000256" key="7">
    <source>
        <dbReference type="ARBA" id="ARBA00023172"/>
    </source>
</evidence>
<dbReference type="InterPro" id="IPR036388">
    <property type="entry name" value="WH-like_DNA-bd_sf"/>
</dbReference>
<dbReference type="NCBIfam" id="TIGR00635">
    <property type="entry name" value="ruvB"/>
    <property type="match status" value="1"/>
</dbReference>
<feature type="region of interest" description="Small ATPAse domain (RuvB-S)" evidence="9">
    <location>
        <begin position="184"/>
        <end position="254"/>
    </location>
</feature>
<dbReference type="GO" id="GO:0006281">
    <property type="term" value="P:DNA repair"/>
    <property type="evidence" value="ECO:0007669"/>
    <property type="project" value="UniProtKB-UniRule"/>
</dbReference>
<evidence type="ECO:0000256" key="1">
    <source>
        <dbReference type="ARBA" id="ARBA00022490"/>
    </source>
</evidence>
<protein>
    <recommendedName>
        <fullName evidence="9">Holliday junction branch migration complex subunit RuvB</fullName>
        <ecNumber evidence="9">3.6.4.-</ecNumber>
    </recommendedName>
</protein>
<feature type="binding site" evidence="9">
    <location>
        <position position="23"/>
    </location>
    <ligand>
        <name>ATP</name>
        <dbReference type="ChEBI" id="CHEBI:30616"/>
    </ligand>
</feature>
<dbReference type="GO" id="GO:0006310">
    <property type="term" value="P:DNA recombination"/>
    <property type="evidence" value="ECO:0007669"/>
    <property type="project" value="UniProtKB-UniRule"/>
</dbReference>
<dbReference type="Gene3D" id="1.10.8.60">
    <property type="match status" value="1"/>
</dbReference>
<dbReference type="HAMAP" id="MF_00016">
    <property type="entry name" value="DNA_HJ_migration_RuvB"/>
    <property type="match status" value="1"/>
</dbReference>